<comment type="caution">
    <text evidence="6">The sequence shown here is derived from an EMBL/GenBank/DDBJ whole genome shotgun (WGS) entry which is preliminary data.</text>
</comment>
<evidence type="ECO:0000313" key="6">
    <source>
        <dbReference type="EMBL" id="KAI3438964.1"/>
    </source>
</evidence>
<protein>
    <recommendedName>
        <fullName evidence="8">FAD-dependent oxidoreductase 2 FAD binding domain-containing protein</fullName>
    </recommendedName>
</protein>
<feature type="domain" description="FAD-dependent oxidoreductase 2 FAD-binding" evidence="4">
    <location>
        <begin position="208"/>
        <end position="240"/>
    </location>
</feature>
<feature type="compositionally biased region" description="Gly residues" evidence="3">
    <location>
        <begin position="57"/>
        <end position="67"/>
    </location>
</feature>
<reference evidence="6" key="2">
    <citation type="submission" date="2020-11" db="EMBL/GenBank/DDBJ databases">
        <authorList>
            <person name="Cecchin M."/>
            <person name="Marcolungo L."/>
            <person name="Rossato M."/>
            <person name="Girolomoni L."/>
            <person name="Cosentino E."/>
            <person name="Cuine S."/>
            <person name="Li-Beisson Y."/>
            <person name="Delledonne M."/>
            <person name="Ballottari M."/>
        </authorList>
    </citation>
    <scope>NUCLEOTIDE SEQUENCE</scope>
    <source>
        <strain evidence="6">211/11P</strain>
        <tissue evidence="6">Whole cell</tissue>
    </source>
</reference>
<keyword evidence="7" id="KW-1185">Reference proteome</keyword>
<dbReference type="PRINTS" id="PR00420">
    <property type="entry name" value="RNGMNOXGNASE"/>
</dbReference>
<keyword evidence="1" id="KW-0285">Flavoprotein</keyword>
<dbReference type="AlphaFoldDB" id="A0A9D4TZR3"/>
<reference evidence="6" key="1">
    <citation type="journal article" date="2019" name="Plant J.">
        <title>Chlorella vulgaris genome assembly and annotation reveals the molecular basis for metabolic acclimation to high light conditions.</title>
        <authorList>
            <person name="Cecchin M."/>
            <person name="Marcolungo L."/>
            <person name="Rossato M."/>
            <person name="Girolomoni L."/>
            <person name="Cosentino E."/>
            <person name="Cuine S."/>
            <person name="Li-Beisson Y."/>
            <person name="Delledonne M."/>
            <person name="Ballottari M."/>
        </authorList>
    </citation>
    <scope>NUCLEOTIDE SEQUENCE</scope>
    <source>
        <strain evidence="6">211/11P</strain>
    </source>
</reference>
<dbReference type="Gene3D" id="3.50.50.60">
    <property type="entry name" value="FAD/NAD(P)-binding domain"/>
    <property type="match status" value="2"/>
</dbReference>
<evidence type="ECO:0000256" key="1">
    <source>
        <dbReference type="ARBA" id="ARBA00022630"/>
    </source>
</evidence>
<dbReference type="InterPro" id="IPR003953">
    <property type="entry name" value="FAD-dep_OxRdtase_2_FAD-bd"/>
</dbReference>
<feature type="region of interest" description="Disordered" evidence="3">
    <location>
        <begin position="28"/>
        <end position="73"/>
    </location>
</feature>
<feature type="compositionally biased region" description="Polar residues" evidence="3">
    <location>
        <begin position="33"/>
        <end position="47"/>
    </location>
</feature>
<feature type="compositionally biased region" description="Low complexity" evidence="3">
    <location>
        <begin position="186"/>
        <end position="206"/>
    </location>
</feature>
<dbReference type="OrthoDB" id="2690153at2759"/>
<evidence type="ECO:0000259" key="5">
    <source>
        <dbReference type="Pfam" id="PF21688"/>
    </source>
</evidence>
<evidence type="ECO:0000256" key="2">
    <source>
        <dbReference type="ARBA" id="ARBA00023002"/>
    </source>
</evidence>
<evidence type="ECO:0000256" key="3">
    <source>
        <dbReference type="SAM" id="MobiDB-lite"/>
    </source>
</evidence>
<feature type="region of interest" description="Disordered" evidence="3">
    <location>
        <begin position="168"/>
        <end position="206"/>
    </location>
</feature>
<dbReference type="PANTHER" id="PTHR42842">
    <property type="entry name" value="FAD/NAD(P)-BINDING OXIDOREDUCTASE"/>
    <property type="match status" value="1"/>
</dbReference>
<evidence type="ECO:0000313" key="7">
    <source>
        <dbReference type="Proteomes" id="UP001055712"/>
    </source>
</evidence>
<dbReference type="PANTHER" id="PTHR42842:SF3">
    <property type="entry name" value="FAD_NAD(P)-BINDING OXIDOREDUCTASE FAMILY PROTEIN"/>
    <property type="match status" value="1"/>
</dbReference>
<dbReference type="Proteomes" id="UP001055712">
    <property type="component" value="Unassembled WGS sequence"/>
</dbReference>
<dbReference type="GO" id="GO:0016491">
    <property type="term" value="F:oxidoreductase activity"/>
    <property type="evidence" value="ECO:0007669"/>
    <property type="project" value="UniProtKB-KW"/>
</dbReference>
<dbReference type="Pfam" id="PF21688">
    <property type="entry name" value="FAD-depend_C"/>
    <property type="match status" value="2"/>
</dbReference>
<dbReference type="InterPro" id="IPR028348">
    <property type="entry name" value="FAD-binding_protein"/>
</dbReference>
<keyword evidence="2" id="KW-0560">Oxidoreductase</keyword>
<proteinExistence type="predicted"/>
<feature type="domain" description="FAD-dependent protein C-terminal" evidence="5">
    <location>
        <begin position="393"/>
        <end position="439"/>
    </location>
</feature>
<feature type="domain" description="FAD-dependent protein C-terminal" evidence="5">
    <location>
        <begin position="496"/>
        <end position="654"/>
    </location>
</feature>
<dbReference type="Pfam" id="PF00890">
    <property type="entry name" value="FAD_binding_2"/>
    <property type="match status" value="1"/>
</dbReference>
<evidence type="ECO:0000259" key="4">
    <source>
        <dbReference type="Pfam" id="PF00890"/>
    </source>
</evidence>
<organism evidence="6 7">
    <name type="scientific">Chlorella vulgaris</name>
    <name type="common">Green alga</name>
    <dbReference type="NCBI Taxonomy" id="3077"/>
    <lineage>
        <taxon>Eukaryota</taxon>
        <taxon>Viridiplantae</taxon>
        <taxon>Chlorophyta</taxon>
        <taxon>core chlorophytes</taxon>
        <taxon>Trebouxiophyceae</taxon>
        <taxon>Chlorellales</taxon>
        <taxon>Chlorellaceae</taxon>
        <taxon>Chlorella clade</taxon>
        <taxon>Chlorella</taxon>
    </lineage>
</organism>
<name>A0A9D4TZR3_CHLVU</name>
<accession>A0A9D4TZR3</accession>
<dbReference type="SUPFAM" id="SSF51905">
    <property type="entry name" value="FAD/NAD(P)-binding domain"/>
    <property type="match status" value="1"/>
</dbReference>
<sequence length="725" mass="75932">MYLSCGRPAALGASRAARKSCVVLAAAGARRPPSTTGFNQAPSNSGRQKPPGQHRQTGGGGGGGGSSGSTWQDVDTTPVWRVFGIVVPADDDPGKDEYVQVHPALLAAVSRKVGVRGAQLLPAEAVRVVRKSFDARSKRGRGQSEVRTWAYCVDVDSAALKEAGVRRLEERPGSFERQQQQDAPPASQHSSGTGHSSSSGGGASAEPVVVVGSGPAGLWAALQLAEAGVKVILLDRGQPVEVRGRDIGALFVRQQVNPESNLCYGEGGAGTWSDGKLTTRIGRNSDPVRQVLDTLYRFGAPDSVLVSGKPHLGTDRLVRILKAFRQHLIELGCEVRFGSRVEQLVVRNGRVGGVQLADGSTIAASRVVLAVGHSSRDVYRSLLQHDVSITPKPFAVGFRIEHPQGLIDSLQYGEDDATSKVLRGKGPFPVAEYRLAAEITADAAAQAAASAAAAASKRSGSSYFKEGWYQPLSLASDAGSGEDGVIDGAAAAVGSGSRGVYSFCMCPGGQIVPTSTNENELCINGMSFSRRDSKWANSALVVTVQPSDWQHLVPQHGLLAGMALQEGYEREAARRGGAAFVAPAQRASDFLAGRPSSGQLPPSSYRLGVKATSLHDFYPPHMTAAFVAALQRFNRQMPGFAGDQALLHAAETRTSAPIRIDRHPTSLESVSLPGLYPCGEGAGYAGGIVSSAVDGLRVGATIAAELTGRDLTIASNAFKGVKATY</sequence>
<dbReference type="InterPro" id="IPR036188">
    <property type="entry name" value="FAD/NAD-bd_sf"/>
</dbReference>
<dbReference type="InterPro" id="IPR049516">
    <property type="entry name" value="FAD-depend_C"/>
</dbReference>
<evidence type="ECO:0008006" key="8">
    <source>
        <dbReference type="Google" id="ProtNLM"/>
    </source>
</evidence>
<gene>
    <name evidence="6" type="ORF">D9Q98_001378</name>
</gene>
<dbReference type="EMBL" id="SIDB01000001">
    <property type="protein sequence ID" value="KAI3438964.1"/>
    <property type="molecule type" value="Genomic_DNA"/>
</dbReference>